<name>A0A6M1T4C3_9BACT</name>
<dbReference type="Proteomes" id="UP000479132">
    <property type="component" value="Unassembled WGS sequence"/>
</dbReference>
<dbReference type="EMBL" id="JAALLS010000003">
    <property type="protein sequence ID" value="NGP87513.1"/>
    <property type="molecule type" value="Genomic_DNA"/>
</dbReference>
<evidence type="ECO:0000313" key="1">
    <source>
        <dbReference type="EMBL" id="NGP87513.1"/>
    </source>
</evidence>
<evidence type="ECO:0000313" key="2">
    <source>
        <dbReference type="Proteomes" id="UP000479132"/>
    </source>
</evidence>
<organism evidence="1 2">
    <name type="scientific">Fodinibius halophilus</name>
    <dbReference type="NCBI Taxonomy" id="1736908"/>
    <lineage>
        <taxon>Bacteria</taxon>
        <taxon>Pseudomonadati</taxon>
        <taxon>Balneolota</taxon>
        <taxon>Balneolia</taxon>
        <taxon>Balneolales</taxon>
        <taxon>Balneolaceae</taxon>
        <taxon>Fodinibius</taxon>
    </lineage>
</organism>
<dbReference type="AlphaFoldDB" id="A0A6M1T4C3"/>
<comment type="caution">
    <text evidence="1">The sequence shown here is derived from an EMBL/GenBank/DDBJ whole genome shotgun (WGS) entry which is preliminary data.</text>
</comment>
<sequence>MSYLNLSNLSYLGLVLISFILFSSCNDTVGTEEAQKNYDLKENLTIENNQDLFSQEFVSLGVVKAEVKKRKSRTDINFLQHNVISGDKHNSREQSFSFYIKDEVLHLDGKPSLGVSLVNNSPYIITENYQGPLEDFSKNNLNKDLTLLLFALDEITSNSQNKIKANMFHRSTLSGCSFWNTYYLNSVGFTRSVAVSTIKSEGASRKVKDHEEATGETCSKIGGVDTSCVGENHGCLSTQAYCCK</sequence>
<protein>
    <submittedName>
        <fullName evidence="1">Uncharacterized protein</fullName>
    </submittedName>
</protein>
<keyword evidence="2" id="KW-1185">Reference proteome</keyword>
<proteinExistence type="predicted"/>
<dbReference type="RefSeq" id="WP_165266331.1">
    <property type="nucleotide sequence ID" value="NZ_JAALLS010000003.1"/>
</dbReference>
<gene>
    <name evidence="1" type="ORF">G3569_04030</name>
</gene>
<accession>A0A6M1T4C3</accession>
<reference evidence="1 2" key="1">
    <citation type="submission" date="2020-02" db="EMBL/GenBank/DDBJ databases">
        <title>Aliifodinibius halophilus 2W32, complete genome.</title>
        <authorList>
            <person name="Li Y."/>
            <person name="Wu S."/>
        </authorList>
    </citation>
    <scope>NUCLEOTIDE SEQUENCE [LARGE SCALE GENOMIC DNA]</scope>
    <source>
        <strain evidence="1 2">2W32</strain>
    </source>
</reference>